<dbReference type="AlphaFoldDB" id="A0A016UA94"/>
<reference evidence="2" key="1">
    <citation type="journal article" date="2015" name="Nat. Genet.">
        <title>The genome and transcriptome of the zoonotic hookworm Ancylostoma ceylanicum identify infection-specific gene families.</title>
        <authorList>
            <person name="Schwarz E.M."/>
            <person name="Hu Y."/>
            <person name="Antoshechkin I."/>
            <person name="Miller M.M."/>
            <person name="Sternberg P.W."/>
            <person name="Aroian R.V."/>
        </authorList>
    </citation>
    <scope>NUCLEOTIDE SEQUENCE</scope>
    <source>
        <strain evidence="2">HY135</strain>
    </source>
</reference>
<comment type="caution">
    <text evidence="1">The sequence shown here is derived from an EMBL/GenBank/DDBJ whole genome shotgun (WGS) entry which is preliminary data.</text>
</comment>
<proteinExistence type="predicted"/>
<evidence type="ECO:0000313" key="1">
    <source>
        <dbReference type="EMBL" id="EYC12045.1"/>
    </source>
</evidence>
<accession>A0A016UA94</accession>
<dbReference type="EMBL" id="JARK01001384">
    <property type="protein sequence ID" value="EYC12045.1"/>
    <property type="molecule type" value="Genomic_DNA"/>
</dbReference>
<dbReference type="Proteomes" id="UP000024635">
    <property type="component" value="Unassembled WGS sequence"/>
</dbReference>
<name>A0A016UA94_9BILA</name>
<protein>
    <submittedName>
        <fullName evidence="1">Uncharacterized protein</fullName>
    </submittedName>
</protein>
<gene>
    <name evidence="1" type="primary">Acey_s0048.g1584</name>
    <name evidence="1" type="ORF">Y032_0048g1584</name>
</gene>
<evidence type="ECO:0000313" key="2">
    <source>
        <dbReference type="Proteomes" id="UP000024635"/>
    </source>
</evidence>
<sequence>MGVLQFSQRAYSTTTGVFYQTTFDRCHICDQHLKYALTSITWVRNKRKLALIQSAPEREICVVMDVLAHS</sequence>
<keyword evidence="2" id="KW-1185">Reference proteome</keyword>
<organism evidence="1 2">
    <name type="scientific">Ancylostoma ceylanicum</name>
    <dbReference type="NCBI Taxonomy" id="53326"/>
    <lineage>
        <taxon>Eukaryota</taxon>
        <taxon>Metazoa</taxon>
        <taxon>Ecdysozoa</taxon>
        <taxon>Nematoda</taxon>
        <taxon>Chromadorea</taxon>
        <taxon>Rhabditida</taxon>
        <taxon>Rhabditina</taxon>
        <taxon>Rhabditomorpha</taxon>
        <taxon>Strongyloidea</taxon>
        <taxon>Ancylostomatidae</taxon>
        <taxon>Ancylostomatinae</taxon>
        <taxon>Ancylostoma</taxon>
    </lineage>
</organism>